<dbReference type="CTD" id="3456"/>
<dbReference type="PRINTS" id="PR00266">
    <property type="entry name" value="INTERFERONAB"/>
</dbReference>
<name>A0A9B0TGL7_CHRAS</name>
<evidence type="ECO:0000256" key="11">
    <source>
        <dbReference type="SAM" id="SignalP"/>
    </source>
</evidence>
<evidence type="ECO:0000313" key="12">
    <source>
        <dbReference type="Proteomes" id="UP000504623"/>
    </source>
</evidence>
<gene>
    <name evidence="13" type="primary">IFNB1</name>
</gene>
<evidence type="ECO:0000313" key="13">
    <source>
        <dbReference type="RefSeq" id="XP_006864563.1"/>
    </source>
</evidence>
<evidence type="ECO:0000256" key="6">
    <source>
        <dbReference type="ARBA" id="ARBA00022729"/>
    </source>
</evidence>
<dbReference type="GO" id="GO:0098586">
    <property type="term" value="P:cellular response to virus"/>
    <property type="evidence" value="ECO:0007669"/>
    <property type="project" value="UniProtKB-ARBA"/>
</dbReference>
<dbReference type="SUPFAM" id="SSF47266">
    <property type="entry name" value="4-helical cytokines"/>
    <property type="match status" value="1"/>
</dbReference>
<comment type="similarity">
    <text evidence="2 10">Belongs to the alpha/beta interferon family.</text>
</comment>
<dbReference type="PANTHER" id="PTHR11691">
    <property type="entry name" value="TYPE I INTERFERON"/>
    <property type="match status" value="1"/>
</dbReference>
<dbReference type="GO" id="GO:0006955">
    <property type="term" value="P:immune response"/>
    <property type="evidence" value="ECO:0007669"/>
    <property type="project" value="UniProtKB-ARBA"/>
</dbReference>
<keyword evidence="6 11" id="KW-0732">Signal</keyword>
<evidence type="ECO:0000256" key="9">
    <source>
        <dbReference type="ARBA" id="ARBA00023180"/>
    </source>
</evidence>
<dbReference type="PANTHER" id="PTHR11691:SF73">
    <property type="entry name" value="INTERFERON BETA"/>
    <property type="match status" value="1"/>
</dbReference>
<protein>
    <submittedName>
        <fullName evidence="13">Interferon beta</fullName>
    </submittedName>
</protein>
<feature type="chain" id="PRO_5038562386" evidence="11">
    <location>
        <begin position="22"/>
        <end position="187"/>
    </location>
</feature>
<comment type="subcellular location">
    <subcellularLocation>
        <location evidence="1">Secreted</location>
    </subcellularLocation>
</comment>
<keyword evidence="4 10" id="KW-0202">Cytokine</keyword>
<dbReference type="SMART" id="SM00076">
    <property type="entry name" value="IFabd"/>
    <property type="match status" value="1"/>
</dbReference>
<sequence length="187" mass="22186">MTTRYILQVTLLLCFSTTTLSGSYNLLYFQQKSSNLACLKLLLQLNGTPEFCLKDRMDFKFPEEIRQPQHFQKEDTALIIYEMLQQIFGILRRDFSSTGWNKTIIENLSAELYQQMDHLETTLEENMEKENSVWENMVTILRLKNYYLRIVRYLKAKGFSNCSWTVVQIEILRNLSFIIRLTGFLHN</sequence>
<evidence type="ECO:0000256" key="4">
    <source>
        <dbReference type="ARBA" id="ARBA00022514"/>
    </source>
</evidence>
<dbReference type="GO" id="GO:0045321">
    <property type="term" value="P:leukocyte activation"/>
    <property type="evidence" value="ECO:0007669"/>
    <property type="project" value="UniProtKB-ARBA"/>
</dbReference>
<evidence type="ECO:0000256" key="7">
    <source>
        <dbReference type="ARBA" id="ARBA00023118"/>
    </source>
</evidence>
<dbReference type="GO" id="GO:0051607">
    <property type="term" value="P:defense response to virus"/>
    <property type="evidence" value="ECO:0007669"/>
    <property type="project" value="UniProtKB-KW"/>
</dbReference>
<evidence type="ECO:0000256" key="5">
    <source>
        <dbReference type="ARBA" id="ARBA00022525"/>
    </source>
</evidence>
<keyword evidence="12" id="KW-1185">Reference proteome</keyword>
<dbReference type="GO" id="GO:0002683">
    <property type="term" value="P:negative regulation of immune system process"/>
    <property type="evidence" value="ECO:0007669"/>
    <property type="project" value="UniProtKB-ARBA"/>
</dbReference>
<evidence type="ECO:0000256" key="8">
    <source>
        <dbReference type="ARBA" id="ARBA00023157"/>
    </source>
</evidence>
<keyword evidence="5" id="KW-0964">Secreted</keyword>
<feature type="signal peptide" evidence="11">
    <location>
        <begin position="1"/>
        <end position="21"/>
    </location>
</feature>
<evidence type="ECO:0000256" key="2">
    <source>
        <dbReference type="ARBA" id="ARBA00011033"/>
    </source>
</evidence>
<proteinExistence type="inferred from homology"/>
<dbReference type="GO" id="GO:0009893">
    <property type="term" value="P:positive regulation of metabolic process"/>
    <property type="evidence" value="ECO:0007669"/>
    <property type="project" value="UniProtKB-ARBA"/>
</dbReference>
<reference evidence="13" key="1">
    <citation type="submission" date="2025-08" db="UniProtKB">
        <authorList>
            <consortium name="RefSeq"/>
        </authorList>
    </citation>
    <scope>IDENTIFICATION</scope>
    <source>
        <tissue evidence="13">Spleen</tissue>
    </source>
</reference>
<evidence type="ECO:0000256" key="1">
    <source>
        <dbReference type="ARBA" id="ARBA00004613"/>
    </source>
</evidence>
<dbReference type="GO" id="GO:0005125">
    <property type="term" value="F:cytokine activity"/>
    <property type="evidence" value="ECO:0007669"/>
    <property type="project" value="UniProtKB-KW"/>
</dbReference>
<dbReference type="InterPro" id="IPR009079">
    <property type="entry name" value="4_helix_cytokine-like_core"/>
</dbReference>
<dbReference type="GeneID" id="102820525"/>
<keyword evidence="9" id="KW-0325">Glycoprotein</keyword>
<dbReference type="AlphaFoldDB" id="A0A9B0TGL7"/>
<keyword evidence="7 10" id="KW-0051">Antiviral defense</keyword>
<keyword evidence="8" id="KW-1015">Disulfide bond</keyword>
<dbReference type="GO" id="GO:0071359">
    <property type="term" value="P:cellular response to dsRNA"/>
    <property type="evidence" value="ECO:0007669"/>
    <property type="project" value="UniProtKB-ARBA"/>
</dbReference>
<comment type="subunit">
    <text evidence="3">Monomer.</text>
</comment>
<dbReference type="Gene3D" id="1.20.1250.10">
    <property type="match status" value="1"/>
</dbReference>
<organism evidence="12 13">
    <name type="scientific">Chrysochloris asiatica</name>
    <name type="common">Cape golden mole</name>
    <dbReference type="NCBI Taxonomy" id="185453"/>
    <lineage>
        <taxon>Eukaryota</taxon>
        <taxon>Metazoa</taxon>
        <taxon>Chordata</taxon>
        <taxon>Craniata</taxon>
        <taxon>Vertebrata</taxon>
        <taxon>Euteleostomi</taxon>
        <taxon>Mammalia</taxon>
        <taxon>Eutheria</taxon>
        <taxon>Afrotheria</taxon>
        <taxon>Chrysochloridae</taxon>
        <taxon>Chrysochlorinae</taxon>
        <taxon>Chrysochloris</taxon>
    </lineage>
</organism>
<evidence type="ECO:0000256" key="10">
    <source>
        <dbReference type="RuleBase" id="RU000436"/>
    </source>
</evidence>
<dbReference type="RefSeq" id="XP_006864563.1">
    <property type="nucleotide sequence ID" value="XM_006864501.1"/>
</dbReference>
<dbReference type="Proteomes" id="UP000504623">
    <property type="component" value="Unplaced"/>
</dbReference>
<evidence type="ECO:0000256" key="3">
    <source>
        <dbReference type="ARBA" id="ARBA00011245"/>
    </source>
</evidence>
<dbReference type="Pfam" id="PF00143">
    <property type="entry name" value="Interferon"/>
    <property type="match status" value="1"/>
</dbReference>
<dbReference type="InterPro" id="IPR000471">
    <property type="entry name" value="Interferon_alpha/beta/delta"/>
</dbReference>
<dbReference type="GO" id="GO:0005126">
    <property type="term" value="F:cytokine receptor binding"/>
    <property type="evidence" value="ECO:0007669"/>
    <property type="project" value="InterPro"/>
</dbReference>
<dbReference type="GO" id="GO:0005615">
    <property type="term" value="C:extracellular space"/>
    <property type="evidence" value="ECO:0007669"/>
    <property type="project" value="UniProtKB-KW"/>
</dbReference>
<dbReference type="OrthoDB" id="8922121at2759"/>
<accession>A0A9B0TGL7</accession>
<dbReference type="GO" id="GO:0051241">
    <property type="term" value="P:negative regulation of multicellular organismal process"/>
    <property type="evidence" value="ECO:0007669"/>
    <property type="project" value="UniProtKB-ARBA"/>
</dbReference>
<dbReference type="FunFam" id="1.20.1250.10:FF:000026">
    <property type="entry name" value="Interferon beta"/>
    <property type="match status" value="1"/>
</dbReference>